<keyword evidence="3" id="KW-1185">Reference proteome</keyword>
<feature type="region of interest" description="Disordered" evidence="1">
    <location>
        <begin position="147"/>
        <end position="166"/>
    </location>
</feature>
<dbReference type="EMBL" id="JARBHB010000002">
    <property type="protein sequence ID" value="KAJ8892804.1"/>
    <property type="molecule type" value="Genomic_DNA"/>
</dbReference>
<dbReference type="Proteomes" id="UP001159363">
    <property type="component" value="Chromosome 2"/>
</dbReference>
<comment type="caution">
    <text evidence="2">The sequence shown here is derived from an EMBL/GenBank/DDBJ whole genome shotgun (WGS) entry which is preliminary data.</text>
</comment>
<organism evidence="2 3">
    <name type="scientific">Dryococelus australis</name>
    <dbReference type="NCBI Taxonomy" id="614101"/>
    <lineage>
        <taxon>Eukaryota</taxon>
        <taxon>Metazoa</taxon>
        <taxon>Ecdysozoa</taxon>
        <taxon>Arthropoda</taxon>
        <taxon>Hexapoda</taxon>
        <taxon>Insecta</taxon>
        <taxon>Pterygota</taxon>
        <taxon>Neoptera</taxon>
        <taxon>Polyneoptera</taxon>
        <taxon>Phasmatodea</taxon>
        <taxon>Verophasmatodea</taxon>
        <taxon>Anareolatae</taxon>
        <taxon>Phasmatidae</taxon>
        <taxon>Eurycanthinae</taxon>
        <taxon>Dryococelus</taxon>
    </lineage>
</organism>
<accession>A0ABQ9I827</accession>
<evidence type="ECO:0000313" key="3">
    <source>
        <dbReference type="Proteomes" id="UP001159363"/>
    </source>
</evidence>
<evidence type="ECO:0000313" key="2">
    <source>
        <dbReference type="EMBL" id="KAJ8892804.1"/>
    </source>
</evidence>
<name>A0ABQ9I827_9NEOP</name>
<evidence type="ECO:0000256" key="1">
    <source>
        <dbReference type="SAM" id="MobiDB-lite"/>
    </source>
</evidence>
<proteinExistence type="predicted"/>
<protein>
    <submittedName>
        <fullName evidence="2">Uncharacterized protein</fullName>
    </submittedName>
</protein>
<gene>
    <name evidence="2" type="ORF">PR048_005385</name>
</gene>
<sequence>MCLETSAWLQDKEILTCLSCIECFQGCGTFTDTPHSRSWCNARRNPRTLGVKVIQILRVSVNIVPRHPRITIMRDDMKLVNVYSALDTRCIHVLKNVAWCMRIWQGSTPQRGPPVLIVSCPWLCTSENEAGVALGPALRHLGTVRAAQAQRSQQPHEEAPGARLPSPSLLRPTCNNEIKRVQGIKYLGVIPEPRLAFHRHLRYAANNANLDIGYQMLKPMYRFLLEELKARKEATLRTWQIIWGNSDKGRTTHTIFPGVQERLCIGKWLVIGHYSAQFLTGHEKLRKKLSSIDLVDHPDCVVCGVPDIPAHTVQYPKIEKLRIEFEGKHEHLRLRGMLRDMNMASGMLRYLTSIGKRREEVDVRWSNRRLSDEFGGSQEDGDDINTPD</sequence>
<reference evidence="2 3" key="1">
    <citation type="submission" date="2023-02" db="EMBL/GenBank/DDBJ databases">
        <title>LHISI_Scaffold_Assembly.</title>
        <authorList>
            <person name="Stuart O.P."/>
            <person name="Cleave R."/>
            <person name="Magrath M.J.L."/>
            <person name="Mikheyev A.S."/>
        </authorList>
    </citation>
    <scope>NUCLEOTIDE SEQUENCE [LARGE SCALE GENOMIC DNA]</scope>
    <source>
        <strain evidence="2">Daus_M_001</strain>
        <tissue evidence="2">Leg muscle</tissue>
    </source>
</reference>